<comment type="caution">
    <text evidence="1">The sequence shown here is derived from an EMBL/GenBank/DDBJ whole genome shotgun (WGS) entry which is preliminary data.</text>
</comment>
<protein>
    <submittedName>
        <fullName evidence="1">Uncharacterized protein</fullName>
    </submittedName>
</protein>
<organism evidence="1 2">
    <name type="scientific">Linderina macrospora</name>
    <dbReference type="NCBI Taxonomy" id="4868"/>
    <lineage>
        <taxon>Eukaryota</taxon>
        <taxon>Fungi</taxon>
        <taxon>Fungi incertae sedis</taxon>
        <taxon>Zoopagomycota</taxon>
        <taxon>Kickxellomycotina</taxon>
        <taxon>Kickxellomycetes</taxon>
        <taxon>Kickxellales</taxon>
        <taxon>Kickxellaceae</taxon>
        <taxon>Linderina</taxon>
    </lineage>
</organism>
<name>A0ACC1J5K7_9FUNG</name>
<proteinExistence type="predicted"/>
<accession>A0ACC1J5K7</accession>
<evidence type="ECO:0000313" key="1">
    <source>
        <dbReference type="EMBL" id="KAJ1938295.1"/>
    </source>
</evidence>
<gene>
    <name evidence="1" type="ORF">FBU59_004482</name>
</gene>
<feature type="non-terminal residue" evidence="1">
    <location>
        <position position="123"/>
    </location>
</feature>
<dbReference type="Proteomes" id="UP001150603">
    <property type="component" value="Unassembled WGS sequence"/>
</dbReference>
<sequence length="123" mass="13301">MVLIVELDSIPEEAPEYASSDTIYTSPTVATLELQPEDNKLLPVQAPSQSPLVKYLQHLIKTRILLVETYITDLPGVYGEALSSDSPQESTSVHNLNRLASTDKQCQECSEALSRIGGGISAA</sequence>
<evidence type="ECO:0000313" key="2">
    <source>
        <dbReference type="Proteomes" id="UP001150603"/>
    </source>
</evidence>
<dbReference type="EMBL" id="JANBPW010003223">
    <property type="protein sequence ID" value="KAJ1938295.1"/>
    <property type="molecule type" value="Genomic_DNA"/>
</dbReference>
<keyword evidence="2" id="KW-1185">Reference proteome</keyword>
<reference evidence="1" key="1">
    <citation type="submission" date="2022-07" db="EMBL/GenBank/DDBJ databases">
        <title>Phylogenomic reconstructions and comparative analyses of Kickxellomycotina fungi.</title>
        <authorList>
            <person name="Reynolds N.K."/>
            <person name="Stajich J.E."/>
            <person name="Barry K."/>
            <person name="Grigoriev I.V."/>
            <person name="Crous P."/>
            <person name="Smith M.E."/>
        </authorList>
    </citation>
    <scope>NUCLEOTIDE SEQUENCE</scope>
    <source>
        <strain evidence="1">NRRL 5244</strain>
    </source>
</reference>